<gene>
    <name evidence="3" type="ORF">VNI00_018153</name>
</gene>
<proteinExistence type="predicted"/>
<dbReference type="Pfam" id="PF18717">
    <property type="entry name" value="CxC4"/>
    <property type="match status" value="1"/>
</dbReference>
<organism evidence="3 4">
    <name type="scientific">Paramarasmius palmivorus</name>
    <dbReference type="NCBI Taxonomy" id="297713"/>
    <lineage>
        <taxon>Eukaryota</taxon>
        <taxon>Fungi</taxon>
        <taxon>Dikarya</taxon>
        <taxon>Basidiomycota</taxon>
        <taxon>Agaricomycotina</taxon>
        <taxon>Agaricomycetes</taxon>
        <taxon>Agaricomycetidae</taxon>
        <taxon>Agaricales</taxon>
        <taxon>Marasmiineae</taxon>
        <taxon>Marasmiaceae</taxon>
        <taxon>Paramarasmius</taxon>
    </lineage>
</organism>
<dbReference type="Proteomes" id="UP001383192">
    <property type="component" value="Unassembled WGS sequence"/>
</dbReference>
<comment type="caution">
    <text evidence="3">The sequence shown here is derived from an EMBL/GenBank/DDBJ whole genome shotgun (WGS) entry which is preliminary data.</text>
</comment>
<feature type="compositionally biased region" description="Polar residues" evidence="1">
    <location>
        <begin position="9"/>
        <end position="18"/>
    </location>
</feature>
<dbReference type="EMBL" id="JAYKXP010000214">
    <property type="protein sequence ID" value="KAK7019195.1"/>
    <property type="molecule type" value="Genomic_DNA"/>
</dbReference>
<dbReference type="InterPro" id="IPR040648">
    <property type="entry name" value="HMGXB3_CxC4"/>
</dbReference>
<name>A0AAW0B1J3_9AGAR</name>
<feature type="domain" description="HMG" evidence="2">
    <location>
        <begin position="366"/>
        <end position="488"/>
    </location>
</feature>
<dbReference type="AlphaFoldDB" id="A0AAW0B1J3"/>
<feature type="region of interest" description="Disordered" evidence="1">
    <location>
        <begin position="32"/>
        <end position="86"/>
    </location>
</feature>
<evidence type="ECO:0000313" key="3">
    <source>
        <dbReference type="EMBL" id="KAK7019195.1"/>
    </source>
</evidence>
<evidence type="ECO:0000259" key="2">
    <source>
        <dbReference type="Pfam" id="PF18717"/>
    </source>
</evidence>
<reference evidence="3 4" key="1">
    <citation type="submission" date="2024-01" db="EMBL/GenBank/DDBJ databases">
        <title>A draft genome for a cacao thread blight-causing isolate of Paramarasmius palmivorus.</title>
        <authorList>
            <person name="Baruah I.K."/>
            <person name="Bukari Y."/>
            <person name="Amoako-Attah I."/>
            <person name="Meinhardt L.W."/>
            <person name="Bailey B.A."/>
            <person name="Cohen S.P."/>
        </authorList>
    </citation>
    <scope>NUCLEOTIDE SEQUENCE [LARGE SCALE GENOMIC DNA]</scope>
    <source>
        <strain evidence="3 4">GH-12</strain>
    </source>
</reference>
<keyword evidence="4" id="KW-1185">Reference proteome</keyword>
<feature type="region of interest" description="Disordered" evidence="1">
    <location>
        <begin position="1"/>
        <end position="20"/>
    </location>
</feature>
<evidence type="ECO:0000256" key="1">
    <source>
        <dbReference type="SAM" id="MobiDB-lite"/>
    </source>
</evidence>
<accession>A0AAW0B1J3</accession>
<sequence>MHPYARYPRQQTPPTSQRVVYPGRNSFEVTVGSNALESRYPGQRHDIRTNLLKTPSPQKQSSKRRRQIRTRPASDGHHAVPSRPTTLDMIPEDTEMRLDLGENDLMPGIFTERDTEIEVDAGMEGTGMEEWEESFATYVEMVDSGCAKFIRISRYVYIVQGWNLQDLEPTKHFYHMEARNVGNKLWLTCLCPDGEKEKSCVHQLFYLEFRDERFRRDEDLWFSEGKTVMFWRQMTSNDGNVWLTRFSVQSYGGALKGRAVVSYEGFDNGEGTWHCSKDRSRCQHITAASAYLKKVLNIRDDDWVTQELEDEERPYAVDDVPGGREGETAVSFLPIMPPKWAMLPSDKIHYTRADPTGILPSVFCLESEKSTAACSTRPKFNQALPKKDRRCTVYGLTGTSSHDLEIQLCPTCPPRRHCYIGPDPREWGVFNYNNSVLFTHELLDEYTNRYSSSETPFAAFTQAMARVYDSRGCKFVGEDLFREAWFAYVNIQDWANDLQCTKCGDMPENVIWDGVTLAFSKKFVKNSLRPPTFTDNSSTVRRRRYSTKPQWLPAMPKQRSIRSRIRQWLSESGNGLRAKESEWSGEEWNGEEEIVKEGRQAPKGVDLAELVVDLEKEAPELGKLFRKVLYSGDKTGPAMNKALRRRYIGLFEQSGKKLAAEESTIQMVNEAALELLQAFVTSPTDENASTLVDIPALMMVLEGERHVTGRFSPELLAVCQWMVGRASVVLNALKQGNLAPVPVNDAVSEEDWREAVVTDYLVFETAPAIPT</sequence>
<evidence type="ECO:0000313" key="4">
    <source>
        <dbReference type="Proteomes" id="UP001383192"/>
    </source>
</evidence>
<protein>
    <recommendedName>
        <fullName evidence="2">HMG domain-containing protein</fullName>
    </recommendedName>
</protein>